<organism evidence="2 3">
    <name type="scientific">Acaromyces ingoldii</name>
    <dbReference type="NCBI Taxonomy" id="215250"/>
    <lineage>
        <taxon>Eukaryota</taxon>
        <taxon>Fungi</taxon>
        <taxon>Dikarya</taxon>
        <taxon>Basidiomycota</taxon>
        <taxon>Ustilaginomycotina</taxon>
        <taxon>Exobasidiomycetes</taxon>
        <taxon>Exobasidiales</taxon>
        <taxon>Cryptobasidiaceae</taxon>
        <taxon>Acaromyces</taxon>
    </lineage>
</organism>
<feature type="compositionally biased region" description="Low complexity" evidence="1">
    <location>
        <begin position="741"/>
        <end position="754"/>
    </location>
</feature>
<keyword evidence="3" id="KW-1185">Reference proteome</keyword>
<feature type="compositionally biased region" description="Low complexity" evidence="1">
    <location>
        <begin position="259"/>
        <end position="271"/>
    </location>
</feature>
<feature type="region of interest" description="Disordered" evidence="1">
    <location>
        <begin position="249"/>
        <end position="286"/>
    </location>
</feature>
<feature type="compositionally biased region" description="Polar residues" evidence="1">
    <location>
        <begin position="507"/>
        <end position="520"/>
    </location>
</feature>
<feature type="compositionally biased region" description="Basic residues" evidence="1">
    <location>
        <begin position="616"/>
        <end position="632"/>
    </location>
</feature>
<feature type="region of interest" description="Disordered" evidence="1">
    <location>
        <begin position="138"/>
        <end position="208"/>
    </location>
</feature>
<feature type="region of interest" description="Disordered" evidence="1">
    <location>
        <begin position="585"/>
        <end position="754"/>
    </location>
</feature>
<evidence type="ECO:0000256" key="1">
    <source>
        <dbReference type="SAM" id="MobiDB-lite"/>
    </source>
</evidence>
<feature type="compositionally biased region" description="Low complexity" evidence="1">
    <location>
        <begin position="585"/>
        <end position="612"/>
    </location>
</feature>
<dbReference type="AlphaFoldDB" id="A0A316YTP4"/>
<reference evidence="2 3" key="1">
    <citation type="journal article" date="2018" name="Mol. Biol. Evol.">
        <title>Broad Genomic Sampling Reveals a Smut Pathogenic Ancestry of the Fungal Clade Ustilaginomycotina.</title>
        <authorList>
            <person name="Kijpornyongpan T."/>
            <person name="Mondo S.J."/>
            <person name="Barry K."/>
            <person name="Sandor L."/>
            <person name="Lee J."/>
            <person name="Lipzen A."/>
            <person name="Pangilinan J."/>
            <person name="LaButti K."/>
            <person name="Hainaut M."/>
            <person name="Henrissat B."/>
            <person name="Grigoriev I.V."/>
            <person name="Spatafora J.W."/>
            <person name="Aime M.C."/>
        </authorList>
    </citation>
    <scope>NUCLEOTIDE SEQUENCE [LARGE SCALE GENOMIC DNA]</scope>
    <source>
        <strain evidence="2 3">MCA 4198</strain>
    </source>
</reference>
<name>A0A316YTP4_9BASI</name>
<accession>A0A316YTP4</accession>
<dbReference type="Proteomes" id="UP000245768">
    <property type="component" value="Unassembled WGS sequence"/>
</dbReference>
<evidence type="ECO:0000313" key="3">
    <source>
        <dbReference type="Proteomes" id="UP000245768"/>
    </source>
</evidence>
<feature type="compositionally biased region" description="Basic and acidic residues" evidence="1">
    <location>
        <begin position="436"/>
        <end position="457"/>
    </location>
</feature>
<dbReference type="GeneID" id="37047637"/>
<feature type="compositionally biased region" description="Low complexity" evidence="1">
    <location>
        <begin position="488"/>
        <end position="504"/>
    </location>
</feature>
<evidence type="ECO:0000313" key="2">
    <source>
        <dbReference type="EMBL" id="PWN92028.1"/>
    </source>
</evidence>
<feature type="compositionally biased region" description="Basic and acidic residues" evidence="1">
    <location>
        <begin position="476"/>
        <end position="487"/>
    </location>
</feature>
<proteinExistence type="predicted"/>
<feature type="region of interest" description="Disordered" evidence="1">
    <location>
        <begin position="383"/>
        <end position="405"/>
    </location>
</feature>
<gene>
    <name evidence="2" type="ORF">FA10DRAFT_81359</name>
</gene>
<dbReference type="InParanoid" id="A0A316YTP4"/>
<sequence>MHAGAYIVNIGRPSLLVNLSISHSHSYPTPTLSPLPLPLPFPPPHHPPRPSSLPTVATASCDTHCLFRFFCHTPFCFGHRSTQLPQAPTSYPDLTLLALCFDDIRFSLISGLRTSNLLLLFAIPSLYFHRTNIETNNMQSSSSFSDTRSGRPRPANILSGRPAPSESLPWPSPSFDMATGSNVAADPGRPSTQIKNGSLPPTPLTASSQKLPSLLPAVSNLSLGSSSAVSAPIKLPGVDELVAQTPPPSVGLVSRELPSESSLAGPSSSEPYVLPLPGSMPASSSRRASMPLTREQFNNIPSSDTVCGLGLELGEETPRLGDLMSTPRMNTVRRGASMASHDAPGAPMMTSNESGRFATHPYPAGLVSPLQPPLRNWNTNLFSESMTCPRPPPRRTSTATSADMERERTVQIEGDLPMGHKLWGLGISFDEGRTFKRGRDVYDGDGKLIEQGSKGEVEAAMPPTPTQSGSAKKAPRTAERPSVHRDNSSASVSSSSSMSASAASPTLPGSATRATKTTGLTPHVHKTRLTPTVAASRKAGSPTGVGAGDASEGASPSLKMKSKQRSEQLRNQVAAVTKANNLASDYSLSSSSSTLASSAASTSSSASSGNSSPQIKQRRPKTASPSKGKRGGGLRAKDINVASPNMQSPWGVFELGGSKAWQPLGAPSMKDPGHSASSVSEKGKAPVKRQQQQQPTDRDEVMSPPLSSKTKKSLSSSSDVFGGSRPNSASGAGQGTFASHQRQQQQQRRTVNLR</sequence>
<feature type="region of interest" description="Disordered" evidence="1">
    <location>
        <begin position="436"/>
        <end position="571"/>
    </location>
</feature>
<protein>
    <submittedName>
        <fullName evidence="2">Uncharacterized protein</fullName>
    </submittedName>
</protein>
<dbReference type="EMBL" id="KZ819635">
    <property type="protein sequence ID" value="PWN92028.1"/>
    <property type="molecule type" value="Genomic_DNA"/>
</dbReference>
<feature type="compositionally biased region" description="Low complexity" evidence="1">
    <location>
        <begin position="703"/>
        <end position="718"/>
    </location>
</feature>
<dbReference type="RefSeq" id="XP_025379226.1">
    <property type="nucleotide sequence ID" value="XM_025525721.1"/>
</dbReference>
<feature type="compositionally biased region" description="Polar residues" evidence="1">
    <location>
        <begin position="725"/>
        <end position="740"/>
    </location>
</feature>
<dbReference type="OrthoDB" id="3366292at2759"/>